<dbReference type="PANTHER" id="PTHR24379">
    <property type="entry name" value="KRAB AND ZINC FINGER DOMAIN-CONTAINING"/>
    <property type="match status" value="1"/>
</dbReference>
<gene>
    <name evidence="9" type="primary">ZNF518B</name>
</gene>
<evidence type="ECO:0000313" key="8">
    <source>
        <dbReference type="Proteomes" id="UP000515156"/>
    </source>
</evidence>
<dbReference type="RefSeq" id="XP_030047048.1">
    <property type="nucleotide sequence ID" value="XM_030191188.1"/>
</dbReference>
<keyword evidence="2" id="KW-0677">Repeat</keyword>
<dbReference type="Proteomes" id="UP000515156">
    <property type="component" value="Chromosome 2"/>
</dbReference>
<dbReference type="OrthoDB" id="8069632at2759"/>
<name>A0A6P7X3M1_9AMPH</name>
<proteinExistence type="predicted"/>
<evidence type="ECO:0000256" key="6">
    <source>
        <dbReference type="SAM" id="MobiDB-lite"/>
    </source>
</evidence>
<evidence type="ECO:0000256" key="3">
    <source>
        <dbReference type="ARBA" id="ARBA00022771"/>
    </source>
</evidence>
<reference evidence="9" key="1">
    <citation type="submission" date="2025-08" db="UniProtKB">
        <authorList>
            <consortium name="RefSeq"/>
        </authorList>
    </citation>
    <scope>IDENTIFICATION</scope>
</reference>
<feature type="compositionally biased region" description="Polar residues" evidence="6">
    <location>
        <begin position="28"/>
        <end position="39"/>
    </location>
</feature>
<dbReference type="PROSITE" id="PS50157">
    <property type="entry name" value="ZINC_FINGER_C2H2_2"/>
    <property type="match status" value="2"/>
</dbReference>
<feature type="region of interest" description="Disordered" evidence="6">
    <location>
        <begin position="987"/>
        <end position="1008"/>
    </location>
</feature>
<evidence type="ECO:0000256" key="5">
    <source>
        <dbReference type="PROSITE-ProRule" id="PRU00042"/>
    </source>
</evidence>
<keyword evidence="8" id="KW-1185">Reference proteome</keyword>
<keyword evidence="1" id="KW-0479">Metal-binding</keyword>
<feature type="compositionally biased region" description="Polar residues" evidence="6">
    <location>
        <begin position="927"/>
        <end position="936"/>
    </location>
</feature>
<keyword evidence="3 5" id="KW-0863">Zinc-finger</keyword>
<dbReference type="SUPFAM" id="SSF57667">
    <property type="entry name" value="beta-beta-alpha zinc fingers"/>
    <property type="match status" value="1"/>
</dbReference>
<dbReference type="PANTHER" id="PTHR24379:SF121">
    <property type="entry name" value="C2H2-TYPE DOMAIN-CONTAINING PROTEIN"/>
    <property type="match status" value="1"/>
</dbReference>
<dbReference type="CTD" id="85460"/>
<feature type="domain" description="C2H2-type" evidence="7">
    <location>
        <begin position="194"/>
        <end position="222"/>
    </location>
</feature>
<evidence type="ECO:0000256" key="1">
    <source>
        <dbReference type="ARBA" id="ARBA00022723"/>
    </source>
</evidence>
<organism evidence="8 9">
    <name type="scientific">Microcaecilia unicolor</name>
    <dbReference type="NCBI Taxonomy" id="1415580"/>
    <lineage>
        <taxon>Eukaryota</taxon>
        <taxon>Metazoa</taxon>
        <taxon>Chordata</taxon>
        <taxon>Craniata</taxon>
        <taxon>Vertebrata</taxon>
        <taxon>Euteleostomi</taxon>
        <taxon>Amphibia</taxon>
        <taxon>Gymnophiona</taxon>
        <taxon>Siphonopidae</taxon>
        <taxon>Microcaecilia</taxon>
    </lineage>
</organism>
<feature type="region of interest" description="Disordered" evidence="6">
    <location>
        <begin position="28"/>
        <end position="56"/>
    </location>
</feature>
<feature type="domain" description="C2H2-type" evidence="7">
    <location>
        <begin position="166"/>
        <end position="193"/>
    </location>
</feature>
<dbReference type="KEGG" id="muo:115461412"/>
<dbReference type="GeneID" id="115461412"/>
<evidence type="ECO:0000256" key="2">
    <source>
        <dbReference type="ARBA" id="ARBA00022737"/>
    </source>
</evidence>
<accession>A0A6P7X3M1</accession>
<feature type="compositionally biased region" description="Polar residues" evidence="6">
    <location>
        <begin position="995"/>
        <end position="1004"/>
    </location>
</feature>
<dbReference type="InterPro" id="IPR013087">
    <property type="entry name" value="Znf_C2H2_type"/>
</dbReference>
<dbReference type="FunCoup" id="A0A6P7X3M1">
    <property type="interactions" value="301"/>
</dbReference>
<dbReference type="GO" id="GO:0008270">
    <property type="term" value="F:zinc ion binding"/>
    <property type="evidence" value="ECO:0007669"/>
    <property type="project" value="UniProtKB-KW"/>
</dbReference>
<sequence>MQLKNMREILPNLCIDQEERNNVLVSSPIQANGDKVNQPSKHRSRSCSQVTEPEGGKPSLVLCKNCSSLFEPLSQFPKHDQLRRTEEKNAFLCSRCSLSLSSCFSNMNGAINSTNIDEKKYISDKMERKTAKTIALEKYHCDKCRFTTKDHLLYQKHALLHEEIKFICSHCNYVSYTKGEFQRHLVKHTGTFPYKCEYCEYGAVRNDYIVKHTRRVHEGTHEIHHADIINKNQSRHSMHKEKTSARKSSFQKISNSSTVLACHDIQSEALSTGCLYSSVEYNKLESFVKESDVKLNTNGGSLLKDEEDRNLEVELVSPLNEPLLPDMTLTAVAPPDLVIPSHSFAQLVEVKVIDGKRQLVLKLFPQNERCFELVNTETCTSISGQILHELNNSVFDEQSGPLITNSAYEDTSQMYCSSLTPKSEDNMKNSSGFCSDSCSSNMKLISALVNHTMEEEPLKDICFKSSVTNGFSETRDIHSSEVKGGHQFYVMNKLAESSSDKTSTCISLFSAAPSKDDIAQMALESKNDYCSSQVDLSIDKDAGNKDSLDTIHTSFHSCLSNAYLTKEPVKISATEIDSSFCKSVCSPLDDNDNDFSLYQSPDDVFSFPVAHLEEQYKEVNMNISEGPYISSVFSLSSIENIPEGIEWNENLPSKTEPRTLSSGSTFVTHCSMMPPPSVLLAKSVHSNDSDLMNGSVSTDGHFDCQPSCLWKGNFTQKDKNIFLPKVHHADNCTSSDIGKYVDEHFNLKTNRDACLPKQIICPVVCKQKHNSEADLSPSCILHLSKTEENLLANKLKTSETLPKNCGGNGDVLEPAVSNVGKKNHSNANRNFNVVHCSKEAYSVIEQNENGQNQSLNRENAELSSQVPDLLCSINHLESHLLPKENEMANDQLPTTAAAGLQSTEKDQLHLENEPCLLPKENEMPDNQLPTTAGLQSTEKDQLHLENEPRLLPKENEMANDQLPTTAGLQSTEKDQLHLENERCLLPKENEMPDNQLPTTAGLQSTEKDQLHLENEPRLLPKENEMANDQLPTTAGLQSTEKDQLHLEYEPRLLPKENEMANDQLPTTAGLQSTEKDQLHLEYEPRLLPKENEMANDQLPTTAGLQSTEKDQLHLEYEPRLLPKENEMANVQLPITASLQSTEKDQLHLENEPNSVMKYTMLVNETDQNMFHQDLGRPNEPSRKEQLHFSQAPPQVHGVKSKRGLAKNVNIGNPVFIPKGTVLRVVNSNSNNSGEMDRSTSISVHSVNCSETLLPRPVPFTISEKLVDLSLSMKNELYKFRNPRRSFSHKLGQELDLKLSLKKCTTKLDGKCDNLNKQKVELKRPASPQNKIKQIRSEDHFQKKKVKLQLDKGDVCNEKEALTRARRLRLMPVSASQLIKCPRRNQPVVVLNHPDVDSLEVVNVMKTISKYKANVLKVILSERTIYCLGIKQYQKRLMYQSWEVKTPAKELKMKLKKVHKSYCRETSGITDDSLLNVFKCWFCGRHYENQEEWISHGQRHLIESTRDWDNLFPSEIHN</sequence>
<evidence type="ECO:0000256" key="4">
    <source>
        <dbReference type="ARBA" id="ARBA00022833"/>
    </source>
</evidence>
<evidence type="ECO:0000313" key="9">
    <source>
        <dbReference type="RefSeq" id="XP_030047048.1"/>
    </source>
</evidence>
<dbReference type="SMART" id="SM00355">
    <property type="entry name" value="ZnF_C2H2"/>
    <property type="match status" value="4"/>
</dbReference>
<protein>
    <submittedName>
        <fullName evidence="9">LOW QUALITY PROTEIN: zinc finger protein 518B</fullName>
    </submittedName>
</protein>
<dbReference type="InterPro" id="IPR036236">
    <property type="entry name" value="Znf_C2H2_sf"/>
</dbReference>
<evidence type="ECO:0000259" key="7">
    <source>
        <dbReference type="PROSITE" id="PS50157"/>
    </source>
</evidence>
<keyword evidence="4" id="KW-0862">Zinc</keyword>
<dbReference type="InParanoid" id="A0A6P7X3M1"/>
<dbReference type="Gene3D" id="3.30.160.60">
    <property type="entry name" value="Classic Zinc Finger"/>
    <property type="match status" value="1"/>
</dbReference>
<feature type="region of interest" description="Disordered" evidence="6">
    <location>
        <begin position="917"/>
        <end position="940"/>
    </location>
</feature>
<dbReference type="PROSITE" id="PS00028">
    <property type="entry name" value="ZINC_FINGER_C2H2_1"/>
    <property type="match status" value="1"/>
</dbReference>